<organism evidence="1 2">
    <name type="scientific">Acinetobacter oleivorans (strain JCM 16667 / KCTC 23045 / DR1)</name>
    <dbReference type="NCBI Taxonomy" id="436717"/>
    <lineage>
        <taxon>Bacteria</taxon>
        <taxon>Pseudomonadati</taxon>
        <taxon>Pseudomonadota</taxon>
        <taxon>Gammaproteobacteria</taxon>
        <taxon>Moraxellales</taxon>
        <taxon>Moraxellaceae</taxon>
        <taxon>Acinetobacter</taxon>
    </lineage>
</organism>
<dbReference type="GeneID" id="9383637"/>
<reference evidence="1 2" key="1">
    <citation type="journal article" date="2010" name="J. Bacteriol.">
        <title>Complete genome sequence of the diesel-degrading Acinetobacter sp. strain DR1.</title>
        <authorList>
            <person name="Jung J."/>
            <person name="Baek J.H."/>
            <person name="Park W."/>
        </authorList>
    </citation>
    <scope>NUCLEOTIDE SEQUENCE [LARGE SCALE GENOMIC DNA]</scope>
    <source>
        <strain evidence="2">JCM 16667 / KCTC 23045 / DR1</strain>
    </source>
</reference>
<dbReference type="KEGG" id="acd:AOLE_16040"/>
<protein>
    <submittedName>
        <fullName evidence="1">Rhs element Vgr family protein</fullName>
    </submittedName>
</protein>
<dbReference type="EMBL" id="CP002080">
    <property type="protein sequence ID" value="ADI92095.1"/>
    <property type="molecule type" value="Genomic_DNA"/>
</dbReference>
<evidence type="ECO:0000313" key="1">
    <source>
        <dbReference type="EMBL" id="ADI92095.1"/>
    </source>
</evidence>
<sequence length="228" mass="25906">MAGGSQIIINKDGITLITPGKFEPKAGQHLFKGGEKANFSLPEIPNVQSPFSNKLDVYNLFKETSNIKYSVLHSNGQVKTGFLDQYGRTGRIRSQEQEKVKVLIGGDEWHYYISRFGGTIEDNTYIKFLDFVGDPIPNLEFNLSDDNNKTLMECRTNNDGEAVFVCPKDDFPILSVKSLITNEFKPILRIENNLVREIILVSPKILKEIDLLQETDEKGDYLRSNYHK</sequence>
<evidence type="ECO:0000313" key="2">
    <source>
        <dbReference type="Proteomes" id="UP000000392"/>
    </source>
</evidence>
<dbReference type="RefSeq" id="WP_013198861.1">
    <property type="nucleotide sequence ID" value="NC_014259.1"/>
</dbReference>
<dbReference type="AlphaFoldDB" id="A0AAN0PB52"/>
<accession>A0AAN0PB52</accession>
<proteinExistence type="predicted"/>
<gene>
    <name evidence="1" type="ordered locus">AOLE_16040</name>
</gene>
<dbReference type="Proteomes" id="UP000000392">
    <property type="component" value="Chromosome"/>
</dbReference>
<name>A0AAN0PB52_ACISD</name>